<evidence type="ECO:0000313" key="2">
    <source>
        <dbReference type="EMBL" id="HIS83013.1"/>
    </source>
</evidence>
<dbReference type="SUPFAM" id="SSF52980">
    <property type="entry name" value="Restriction endonuclease-like"/>
    <property type="match status" value="1"/>
</dbReference>
<accession>A0A9D1FW39</accession>
<dbReference type="GO" id="GO:0009307">
    <property type="term" value="P:DNA restriction-modification system"/>
    <property type="evidence" value="ECO:0007669"/>
    <property type="project" value="InterPro"/>
</dbReference>
<evidence type="ECO:0000259" key="1">
    <source>
        <dbReference type="Pfam" id="PF04471"/>
    </source>
</evidence>
<dbReference type="InterPro" id="IPR011335">
    <property type="entry name" value="Restrct_endonuc-II-like"/>
</dbReference>
<evidence type="ECO:0000313" key="3">
    <source>
        <dbReference type="Proteomes" id="UP000824139"/>
    </source>
</evidence>
<dbReference type="InterPro" id="IPR011856">
    <property type="entry name" value="tRNA_endonuc-like_dom_sf"/>
</dbReference>
<keyword evidence="2" id="KW-0540">Nuclease</keyword>
<feature type="domain" description="Restriction endonuclease type IV Mrr" evidence="1">
    <location>
        <begin position="5"/>
        <end position="77"/>
    </location>
</feature>
<name>A0A9D1FW39_9BACT</name>
<dbReference type="Pfam" id="PF04471">
    <property type="entry name" value="Mrr_cat"/>
    <property type="match status" value="1"/>
</dbReference>
<dbReference type="GO" id="GO:0003677">
    <property type="term" value="F:DNA binding"/>
    <property type="evidence" value="ECO:0007669"/>
    <property type="project" value="InterPro"/>
</dbReference>
<organism evidence="2 3">
    <name type="scientific">Candidatus Scatenecus faecavium</name>
    <dbReference type="NCBI Taxonomy" id="2840915"/>
    <lineage>
        <taxon>Bacteria</taxon>
        <taxon>Candidatus Scatenecus</taxon>
    </lineage>
</organism>
<dbReference type="Gene3D" id="3.40.1350.10">
    <property type="match status" value="1"/>
</dbReference>
<dbReference type="AlphaFoldDB" id="A0A9D1FW39"/>
<reference evidence="2" key="2">
    <citation type="journal article" date="2021" name="PeerJ">
        <title>Extensive microbial diversity within the chicken gut microbiome revealed by metagenomics and culture.</title>
        <authorList>
            <person name="Gilroy R."/>
            <person name="Ravi A."/>
            <person name="Getino M."/>
            <person name="Pursley I."/>
            <person name="Horton D.L."/>
            <person name="Alikhan N.F."/>
            <person name="Baker D."/>
            <person name="Gharbi K."/>
            <person name="Hall N."/>
            <person name="Watson M."/>
            <person name="Adriaenssens E.M."/>
            <person name="Foster-Nyarko E."/>
            <person name="Jarju S."/>
            <person name="Secka A."/>
            <person name="Antonio M."/>
            <person name="Oren A."/>
            <person name="Chaudhuri R.R."/>
            <person name="La Ragione R."/>
            <person name="Hildebrand F."/>
            <person name="Pallen M.J."/>
        </authorList>
    </citation>
    <scope>NUCLEOTIDE SEQUENCE</scope>
    <source>
        <strain evidence="2">CHK152-2994</strain>
    </source>
</reference>
<dbReference type="InterPro" id="IPR007560">
    <property type="entry name" value="Restrct_endonuc_IV_Mrr"/>
</dbReference>
<protein>
    <submittedName>
        <fullName evidence="2">Restriction endonuclease</fullName>
    </submittedName>
</protein>
<dbReference type="EMBL" id="DVJO01000115">
    <property type="protein sequence ID" value="HIS83013.1"/>
    <property type="molecule type" value="Genomic_DNA"/>
</dbReference>
<gene>
    <name evidence="2" type="ORF">IAD41_05345</name>
</gene>
<proteinExistence type="predicted"/>
<dbReference type="Proteomes" id="UP000824139">
    <property type="component" value="Unassembled WGS sequence"/>
</dbReference>
<dbReference type="GO" id="GO:0004519">
    <property type="term" value="F:endonuclease activity"/>
    <property type="evidence" value="ECO:0007669"/>
    <property type="project" value="UniProtKB-KW"/>
</dbReference>
<sequence>MYDFKELDNKEFELITRDLLQEEFGINFQTFAAGKDQGIDCLFSVDNNYEIVVQCKHYRNSNFSVLFNKLKKEELKKIKRIKPKRYILVTSLDLTLNNKQKILELFEGLIKDLSDIIDFNSLNNLLNNFPQVKKNYLKLWIKDSDYLEHLLGRQTHNKSKIKLSYF</sequence>
<comment type="caution">
    <text evidence="2">The sequence shown here is derived from an EMBL/GenBank/DDBJ whole genome shotgun (WGS) entry which is preliminary data.</text>
</comment>
<keyword evidence="2" id="KW-0378">Hydrolase</keyword>
<keyword evidence="2" id="KW-0255">Endonuclease</keyword>
<reference evidence="2" key="1">
    <citation type="submission" date="2020-10" db="EMBL/GenBank/DDBJ databases">
        <authorList>
            <person name="Gilroy R."/>
        </authorList>
    </citation>
    <scope>NUCLEOTIDE SEQUENCE</scope>
    <source>
        <strain evidence="2">CHK152-2994</strain>
    </source>
</reference>